<dbReference type="EMBL" id="CAJOAY010011412">
    <property type="protein sequence ID" value="CAF4236862.1"/>
    <property type="molecule type" value="Genomic_DNA"/>
</dbReference>
<protein>
    <submittedName>
        <fullName evidence="1">Uncharacterized protein</fullName>
    </submittedName>
</protein>
<organism evidence="1 2">
    <name type="scientific">Adineta steineri</name>
    <dbReference type="NCBI Taxonomy" id="433720"/>
    <lineage>
        <taxon>Eukaryota</taxon>
        <taxon>Metazoa</taxon>
        <taxon>Spiralia</taxon>
        <taxon>Gnathifera</taxon>
        <taxon>Rotifera</taxon>
        <taxon>Eurotatoria</taxon>
        <taxon>Bdelloidea</taxon>
        <taxon>Adinetida</taxon>
        <taxon>Adinetidae</taxon>
        <taxon>Adineta</taxon>
    </lineage>
</organism>
<proteinExistence type="predicted"/>
<dbReference type="AlphaFoldDB" id="A0A820DU91"/>
<gene>
    <name evidence="1" type="ORF">OKA104_LOCUS42869</name>
</gene>
<feature type="non-terminal residue" evidence="1">
    <location>
        <position position="19"/>
    </location>
</feature>
<name>A0A820DU91_9BILA</name>
<comment type="caution">
    <text evidence="1">The sequence shown here is derived from an EMBL/GenBank/DDBJ whole genome shotgun (WGS) entry which is preliminary data.</text>
</comment>
<evidence type="ECO:0000313" key="1">
    <source>
        <dbReference type="EMBL" id="CAF4236862.1"/>
    </source>
</evidence>
<sequence>MTDDRLSNLCVLAVERDID</sequence>
<evidence type="ECO:0000313" key="2">
    <source>
        <dbReference type="Proteomes" id="UP000663881"/>
    </source>
</evidence>
<reference evidence="1" key="1">
    <citation type="submission" date="2021-02" db="EMBL/GenBank/DDBJ databases">
        <authorList>
            <person name="Nowell W R."/>
        </authorList>
    </citation>
    <scope>NUCLEOTIDE SEQUENCE</scope>
</reference>
<accession>A0A820DU91</accession>
<dbReference type="Proteomes" id="UP000663881">
    <property type="component" value="Unassembled WGS sequence"/>
</dbReference>